<comment type="caution">
    <text evidence="2">The sequence shown here is derived from an EMBL/GenBank/DDBJ whole genome shotgun (WGS) entry which is preliminary data.</text>
</comment>
<dbReference type="InterPro" id="IPR036770">
    <property type="entry name" value="Ankyrin_rpt-contain_sf"/>
</dbReference>
<dbReference type="OrthoDB" id="823504at2759"/>
<dbReference type="Gene3D" id="1.25.40.20">
    <property type="entry name" value="Ankyrin repeat-containing domain"/>
    <property type="match status" value="1"/>
</dbReference>
<feature type="compositionally biased region" description="Basic and acidic residues" evidence="1">
    <location>
        <begin position="213"/>
        <end position="226"/>
    </location>
</feature>
<keyword evidence="3" id="KW-1185">Reference proteome</keyword>
<name>A0A317US39_9EURO</name>
<proteinExistence type="predicted"/>
<feature type="compositionally biased region" description="Polar residues" evidence="1">
    <location>
        <begin position="28"/>
        <end position="38"/>
    </location>
</feature>
<gene>
    <name evidence="2" type="ORF">BO94DRAFT_629334</name>
</gene>
<evidence type="ECO:0000313" key="3">
    <source>
        <dbReference type="Proteomes" id="UP000246702"/>
    </source>
</evidence>
<accession>A0A317US39</accession>
<dbReference type="GeneID" id="37119695"/>
<protein>
    <recommendedName>
        <fullName evidence="4">Ankyrin repeat protein</fullName>
    </recommendedName>
</protein>
<dbReference type="AlphaFoldDB" id="A0A317US39"/>
<dbReference type="EMBL" id="MSFK01000066">
    <property type="protein sequence ID" value="PWY64784.1"/>
    <property type="molecule type" value="Genomic_DNA"/>
</dbReference>
<dbReference type="STRING" id="1450535.A0A317US39"/>
<organism evidence="2 3">
    <name type="scientific">Aspergillus sclerotioniger CBS 115572</name>
    <dbReference type="NCBI Taxonomy" id="1450535"/>
    <lineage>
        <taxon>Eukaryota</taxon>
        <taxon>Fungi</taxon>
        <taxon>Dikarya</taxon>
        <taxon>Ascomycota</taxon>
        <taxon>Pezizomycotina</taxon>
        <taxon>Eurotiomycetes</taxon>
        <taxon>Eurotiomycetidae</taxon>
        <taxon>Eurotiales</taxon>
        <taxon>Aspergillaceae</taxon>
        <taxon>Aspergillus</taxon>
        <taxon>Aspergillus subgen. Circumdati</taxon>
    </lineage>
</organism>
<feature type="region of interest" description="Disordered" evidence="1">
    <location>
        <begin position="1"/>
        <end position="39"/>
    </location>
</feature>
<dbReference type="Proteomes" id="UP000246702">
    <property type="component" value="Unassembled WGS sequence"/>
</dbReference>
<sequence>MRRQGKYIDEVSQDDNDDKDAATPISEPESSATQTEYTSLGGLSSPAAGASADWADIIIHNEDVATLRRYVDSNKNGFPIAYERSYCHLFDIAAEYGRLRSLRVMVEIYVADPTMDEPVDKCLARIQCSLMDVACRYADREMVLWLLHHDPPLGTLNGEDEMTGGLVSTEKPCPEVVKNAREDMIKILRDAGASMDQPNAAGRTPPQVLEDVEEKRRRREQEEASRRAAGFRGRGLGREGQN</sequence>
<reference evidence="2 3" key="1">
    <citation type="submission" date="2016-12" db="EMBL/GenBank/DDBJ databases">
        <title>The genomes of Aspergillus section Nigri reveals drivers in fungal speciation.</title>
        <authorList>
            <consortium name="DOE Joint Genome Institute"/>
            <person name="Vesth T.C."/>
            <person name="Nybo J."/>
            <person name="Theobald S."/>
            <person name="Brandl J."/>
            <person name="Frisvad J.C."/>
            <person name="Nielsen K.F."/>
            <person name="Lyhne E.K."/>
            <person name="Kogle M.E."/>
            <person name="Kuo A."/>
            <person name="Riley R."/>
            <person name="Clum A."/>
            <person name="Nolan M."/>
            <person name="Lipzen A."/>
            <person name="Salamov A."/>
            <person name="Henrissat B."/>
            <person name="Wiebenga A."/>
            <person name="De Vries R.P."/>
            <person name="Grigoriev I.V."/>
            <person name="Mortensen U.H."/>
            <person name="Andersen M.R."/>
            <person name="Baker S.E."/>
        </authorList>
    </citation>
    <scope>NUCLEOTIDE SEQUENCE [LARGE SCALE GENOMIC DNA]</scope>
    <source>
        <strain evidence="2 3">CBS 115572</strain>
    </source>
</reference>
<dbReference type="RefSeq" id="XP_025461330.1">
    <property type="nucleotide sequence ID" value="XM_025617552.1"/>
</dbReference>
<evidence type="ECO:0000313" key="2">
    <source>
        <dbReference type="EMBL" id="PWY64784.1"/>
    </source>
</evidence>
<feature type="region of interest" description="Disordered" evidence="1">
    <location>
        <begin position="191"/>
        <end position="242"/>
    </location>
</feature>
<evidence type="ECO:0000256" key="1">
    <source>
        <dbReference type="SAM" id="MobiDB-lite"/>
    </source>
</evidence>
<evidence type="ECO:0008006" key="4">
    <source>
        <dbReference type="Google" id="ProtNLM"/>
    </source>
</evidence>